<sequence length="118" mass="13667">MKYNGVKLRITLRGTLAKKYTDEHIRSYKDDKIIVILTSCKQWHDCKATHTPAISDMGKYVHSYQPLRLYRHLGPPICRIQFSEQSTSQTFQSSYGSSVELILSLDPTFMTKCRQHKA</sequence>
<accession>A0AA38TI26</accession>
<gene>
    <name evidence="1" type="ORF">OSB04_006504</name>
</gene>
<protein>
    <submittedName>
        <fullName evidence="1">Uncharacterized protein</fullName>
    </submittedName>
</protein>
<dbReference type="AlphaFoldDB" id="A0AA38TI26"/>
<name>A0AA38TI26_9ASTR</name>
<organism evidence="1 2">
    <name type="scientific">Centaurea solstitialis</name>
    <name type="common">yellow star-thistle</name>
    <dbReference type="NCBI Taxonomy" id="347529"/>
    <lineage>
        <taxon>Eukaryota</taxon>
        <taxon>Viridiplantae</taxon>
        <taxon>Streptophyta</taxon>
        <taxon>Embryophyta</taxon>
        <taxon>Tracheophyta</taxon>
        <taxon>Spermatophyta</taxon>
        <taxon>Magnoliopsida</taxon>
        <taxon>eudicotyledons</taxon>
        <taxon>Gunneridae</taxon>
        <taxon>Pentapetalae</taxon>
        <taxon>asterids</taxon>
        <taxon>campanulids</taxon>
        <taxon>Asterales</taxon>
        <taxon>Asteraceae</taxon>
        <taxon>Carduoideae</taxon>
        <taxon>Cardueae</taxon>
        <taxon>Centaureinae</taxon>
        <taxon>Centaurea</taxon>
    </lineage>
</organism>
<evidence type="ECO:0000313" key="1">
    <source>
        <dbReference type="EMBL" id="KAJ9561344.1"/>
    </source>
</evidence>
<proteinExistence type="predicted"/>
<reference evidence="1" key="1">
    <citation type="submission" date="2023-03" db="EMBL/GenBank/DDBJ databases">
        <title>Chromosome-scale reference genome and RAD-based genetic map of yellow starthistle (Centaurea solstitialis) reveal putative structural variation and QTLs associated with invader traits.</title>
        <authorList>
            <person name="Reatini B."/>
            <person name="Cang F.A."/>
            <person name="Jiang Q."/>
            <person name="Mckibben M.T.W."/>
            <person name="Barker M.S."/>
            <person name="Rieseberg L.H."/>
            <person name="Dlugosch K.M."/>
        </authorList>
    </citation>
    <scope>NUCLEOTIDE SEQUENCE</scope>
    <source>
        <strain evidence="1">CAN-66</strain>
        <tissue evidence="1">Leaf</tissue>
    </source>
</reference>
<comment type="caution">
    <text evidence="1">The sequence shown here is derived from an EMBL/GenBank/DDBJ whole genome shotgun (WGS) entry which is preliminary data.</text>
</comment>
<evidence type="ECO:0000313" key="2">
    <source>
        <dbReference type="Proteomes" id="UP001172457"/>
    </source>
</evidence>
<dbReference type="Proteomes" id="UP001172457">
    <property type="component" value="Chromosome 2"/>
</dbReference>
<dbReference type="EMBL" id="JARYMX010000002">
    <property type="protein sequence ID" value="KAJ9561344.1"/>
    <property type="molecule type" value="Genomic_DNA"/>
</dbReference>
<keyword evidence="2" id="KW-1185">Reference proteome</keyword>